<dbReference type="PANTHER" id="PTHR11240:SF22">
    <property type="entry name" value="RIBONUCLEASE T2"/>
    <property type="match status" value="1"/>
</dbReference>
<organism evidence="3 4">
    <name type="scientific">Pseudomonas kielensis</name>
    <dbReference type="NCBI Taxonomy" id="2762577"/>
    <lineage>
        <taxon>Bacteria</taxon>
        <taxon>Pseudomonadati</taxon>
        <taxon>Pseudomonadota</taxon>
        <taxon>Gammaproteobacteria</taxon>
        <taxon>Pseudomonadales</taxon>
        <taxon>Pseudomonadaceae</taxon>
        <taxon>Pseudomonas</taxon>
    </lineage>
</organism>
<evidence type="ECO:0000313" key="3">
    <source>
        <dbReference type="EMBL" id="MBC2689511.1"/>
    </source>
</evidence>
<dbReference type="InterPro" id="IPR033130">
    <property type="entry name" value="RNase_T2_His_AS_2"/>
</dbReference>
<dbReference type="AlphaFoldDB" id="A0A7X1GBV1"/>
<sequence length="221" mass="23855">MKKLSVWVLFGVLAIGSVVLNNTPQSSRNKPQNESASGVLDYYLLALSWSPTFCLTRPENAQCSGKGYGFVLHGLWPQYAKGGWPQSCAPNARLSAAERARGLTLFVTPALLKHEWAKHGTCSGLGAMGYLAAADKALGAVKVPEPLQPLSKEVYFSAQDITQMFRRSNPGIPSDGIAVICRGPELSEVRVCMAKDLSFQACGKGVKNQCRSGDIRVPPMR</sequence>
<accession>A0A7X1GBV1</accession>
<dbReference type="RefSeq" id="WP_185818153.1">
    <property type="nucleotide sequence ID" value="NZ_JACMYG010000005.1"/>
</dbReference>
<evidence type="ECO:0000313" key="4">
    <source>
        <dbReference type="Proteomes" id="UP000526003"/>
    </source>
</evidence>
<dbReference type="InterPro" id="IPR039378">
    <property type="entry name" value="RNase_T2_prok"/>
</dbReference>
<evidence type="ECO:0000256" key="1">
    <source>
        <dbReference type="ARBA" id="ARBA00007469"/>
    </source>
</evidence>
<dbReference type="PROSITE" id="PS00530">
    <property type="entry name" value="RNASE_T2_1"/>
    <property type="match status" value="1"/>
</dbReference>
<dbReference type="Proteomes" id="UP000526003">
    <property type="component" value="Unassembled WGS sequence"/>
</dbReference>
<protein>
    <submittedName>
        <fullName evidence="3">Ribonuclease T2</fullName>
    </submittedName>
</protein>
<dbReference type="SUPFAM" id="SSF55895">
    <property type="entry name" value="Ribonuclease Rh-like"/>
    <property type="match status" value="1"/>
</dbReference>
<name>A0A7X1GBV1_9PSED</name>
<dbReference type="Pfam" id="PF00445">
    <property type="entry name" value="Ribonuclease_T2"/>
    <property type="match status" value="1"/>
</dbReference>
<dbReference type="CDD" id="cd01062">
    <property type="entry name" value="RNase_T2_prok"/>
    <property type="match status" value="1"/>
</dbReference>
<comment type="similarity">
    <text evidence="1 2">Belongs to the RNase T2 family.</text>
</comment>
<proteinExistence type="inferred from homology"/>
<dbReference type="InterPro" id="IPR001568">
    <property type="entry name" value="RNase_T2-like"/>
</dbReference>
<dbReference type="InterPro" id="IPR036430">
    <property type="entry name" value="RNase_T2-like_sf"/>
</dbReference>
<gene>
    <name evidence="3" type="ORF">H7995_06830</name>
</gene>
<dbReference type="GO" id="GO:0006401">
    <property type="term" value="P:RNA catabolic process"/>
    <property type="evidence" value="ECO:0007669"/>
    <property type="project" value="TreeGrafter"/>
</dbReference>
<dbReference type="Gene3D" id="3.90.730.10">
    <property type="entry name" value="Ribonuclease T2-like"/>
    <property type="match status" value="1"/>
</dbReference>
<dbReference type="InterPro" id="IPR018188">
    <property type="entry name" value="RNase_T2_His_AS_1"/>
</dbReference>
<dbReference type="GO" id="GO:0003723">
    <property type="term" value="F:RNA binding"/>
    <property type="evidence" value="ECO:0007669"/>
    <property type="project" value="InterPro"/>
</dbReference>
<evidence type="ECO:0000256" key="2">
    <source>
        <dbReference type="RuleBase" id="RU004328"/>
    </source>
</evidence>
<keyword evidence="4" id="KW-1185">Reference proteome</keyword>
<reference evidence="3 4" key="1">
    <citation type="submission" date="2020-08" db="EMBL/GenBank/DDBJ databases">
        <title>Pseudomonas sp. nov.</title>
        <authorList>
            <person name="Gieschler S."/>
            <person name="Fiedler G."/>
            <person name="Brinks E."/>
            <person name="Boehnlein C."/>
            <person name="Franz C.M.A.P."/>
            <person name="Kabisch J."/>
        </authorList>
    </citation>
    <scope>NUCLEOTIDE SEQUENCE [LARGE SCALE GENOMIC DNA]</scope>
    <source>
        <strain evidence="3 4">MBT-1</strain>
    </source>
</reference>
<dbReference type="PROSITE" id="PS00531">
    <property type="entry name" value="RNASE_T2_2"/>
    <property type="match status" value="1"/>
</dbReference>
<dbReference type="PANTHER" id="PTHR11240">
    <property type="entry name" value="RIBONUCLEASE T2"/>
    <property type="match status" value="1"/>
</dbReference>
<comment type="caution">
    <text evidence="3">The sequence shown here is derived from an EMBL/GenBank/DDBJ whole genome shotgun (WGS) entry which is preliminary data.</text>
</comment>
<dbReference type="GO" id="GO:0033897">
    <property type="term" value="F:ribonuclease T2 activity"/>
    <property type="evidence" value="ECO:0007669"/>
    <property type="project" value="InterPro"/>
</dbReference>
<dbReference type="EMBL" id="JACMYG010000005">
    <property type="protein sequence ID" value="MBC2689511.1"/>
    <property type="molecule type" value="Genomic_DNA"/>
</dbReference>